<reference evidence="6 7" key="1">
    <citation type="submission" date="2022-11" db="EMBL/GenBank/DDBJ databases">
        <title>Minimal conservation of predation-associated metabolite biosynthetic gene clusters underscores biosynthetic potential of Myxococcota including descriptions for ten novel species: Archangium lansinium sp. nov., Myxococcus landrumus sp. nov., Nannocystis bai.</title>
        <authorList>
            <person name="Ahearne A."/>
            <person name="Stevens C."/>
            <person name="Dowd S."/>
        </authorList>
    </citation>
    <scope>NUCLEOTIDE SEQUENCE [LARGE SCALE GENOMIC DNA]</scope>
    <source>
        <strain evidence="6 7">RJM3</strain>
    </source>
</reference>
<evidence type="ECO:0000259" key="5">
    <source>
        <dbReference type="PROSITE" id="PS50893"/>
    </source>
</evidence>
<dbReference type="Proteomes" id="UP001221411">
    <property type="component" value="Unassembled WGS sequence"/>
</dbReference>
<dbReference type="GO" id="GO:0005524">
    <property type="term" value="F:ATP binding"/>
    <property type="evidence" value="ECO:0007669"/>
    <property type="project" value="UniProtKB-KW"/>
</dbReference>
<keyword evidence="1" id="KW-0677">Repeat</keyword>
<comment type="caution">
    <text evidence="6">The sequence shown here is derived from an EMBL/GenBank/DDBJ whole genome shotgun (WGS) entry which is preliminary data.</text>
</comment>
<dbReference type="InterPro" id="IPR027417">
    <property type="entry name" value="P-loop_NTPase"/>
</dbReference>
<dbReference type="Pfam" id="PF00005">
    <property type="entry name" value="ABC_tran"/>
    <property type="match status" value="2"/>
</dbReference>
<sequence>MLSLHALRMAFSHGDATSLLEDVELHLGPGWAGIVGENGAGKTTLLRLLAGDLRPERGHVRRDPAEARVVLCPQTVDSLSDAILRFAEDLDGEAVALRGRLDLIVEDLERWPTLSPGERKRWQIGAALFEAPDILLLDEPANHLDVEARRLLVGALRRFDGLGLLVSHDRTLLDALTTTTLRIHQGHVHVYRGRYADARAAWEAEAAHAQGEREAAKGEEKRAARRLDQARREHAMVDAARSMKSQMKNKNDHDGRGMLRKIAIESAEKSAGRHVGVARADLARASAELARHRIEKEHGGEIYVGWERPTQPWPFLLDLPVLRAGEAELLHDVRLSVPRDGRIRIEGRNGAGKSTLLGALAAAARIPRDQVLYLPQDLPAEARRALLADVRAQSPEARGRTLALVAALGTDPEQILASAEPSPGESRKLAIALGLSRRAAALLLDEPENHLDLPSLERLERALEGYPGAIVMVSHDASFARRATRVVWRIEGGRVHESDVDTGAQPGRVDIVG</sequence>
<proteinExistence type="predicted"/>
<evidence type="ECO:0000256" key="2">
    <source>
        <dbReference type="ARBA" id="ARBA00022741"/>
    </source>
</evidence>
<dbReference type="PANTHER" id="PTHR19211">
    <property type="entry name" value="ATP-BINDING TRANSPORT PROTEIN-RELATED"/>
    <property type="match status" value="1"/>
</dbReference>
<dbReference type="RefSeq" id="WP_271921118.1">
    <property type="nucleotide sequence ID" value="NZ_JAQNDO010000001.1"/>
</dbReference>
<evidence type="ECO:0000313" key="6">
    <source>
        <dbReference type="EMBL" id="MDC0744521.1"/>
    </source>
</evidence>
<evidence type="ECO:0000256" key="4">
    <source>
        <dbReference type="SAM" id="Coils"/>
    </source>
</evidence>
<dbReference type="CDD" id="cd03221">
    <property type="entry name" value="ABCF_EF-3"/>
    <property type="match status" value="1"/>
</dbReference>
<keyword evidence="2" id="KW-0547">Nucleotide-binding</keyword>
<evidence type="ECO:0000313" key="7">
    <source>
        <dbReference type="Proteomes" id="UP001221411"/>
    </source>
</evidence>
<keyword evidence="4" id="KW-0175">Coiled coil</keyword>
<dbReference type="EMBL" id="JAQNDO010000001">
    <property type="protein sequence ID" value="MDC0744521.1"/>
    <property type="molecule type" value="Genomic_DNA"/>
</dbReference>
<dbReference type="PROSITE" id="PS50893">
    <property type="entry name" value="ABC_TRANSPORTER_2"/>
    <property type="match status" value="1"/>
</dbReference>
<dbReference type="InterPro" id="IPR003593">
    <property type="entry name" value="AAA+_ATPase"/>
</dbReference>
<dbReference type="InterPro" id="IPR003439">
    <property type="entry name" value="ABC_transporter-like_ATP-bd"/>
</dbReference>
<dbReference type="Gene3D" id="3.40.50.300">
    <property type="entry name" value="P-loop containing nucleotide triphosphate hydrolases"/>
    <property type="match status" value="2"/>
</dbReference>
<accession>A0ABT5EUS7</accession>
<dbReference type="SUPFAM" id="SSF52540">
    <property type="entry name" value="P-loop containing nucleoside triphosphate hydrolases"/>
    <property type="match status" value="2"/>
</dbReference>
<protein>
    <submittedName>
        <fullName evidence="6">ATP-binding cassette domain-containing protein</fullName>
    </submittedName>
</protein>
<feature type="coiled-coil region" evidence="4">
    <location>
        <begin position="199"/>
        <end position="233"/>
    </location>
</feature>
<keyword evidence="7" id="KW-1185">Reference proteome</keyword>
<dbReference type="PANTHER" id="PTHR19211:SF6">
    <property type="entry name" value="BLL7188 PROTEIN"/>
    <property type="match status" value="1"/>
</dbReference>
<feature type="domain" description="ABC transporter" evidence="5">
    <location>
        <begin position="4"/>
        <end position="210"/>
    </location>
</feature>
<name>A0ABT5EUS7_9BACT</name>
<gene>
    <name evidence="6" type="ORF">POL67_24525</name>
</gene>
<evidence type="ECO:0000256" key="3">
    <source>
        <dbReference type="ARBA" id="ARBA00022840"/>
    </source>
</evidence>
<keyword evidence="3 6" id="KW-0067">ATP-binding</keyword>
<organism evidence="6 7">
    <name type="scientific">Polyangium mundeleinium</name>
    <dbReference type="NCBI Taxonomy" id="2995306"/>
    <lineage>
        <taxon>Bacteria</taxon>
        <taxon>Pseudomonadati</taxon>
        <taxon>Myxococcota</taxon>
        <taxon>Polyangia</taxon>
        <taxon>Polyangiales</taxon>
        <taxon>Polyangiaceae</taxon>
        <taxon>Polyangium</taxon>
    </lineage>
</organism>
<evidence type="ECO:0000256" key="1">
    <source>
        <dbReference type="ARBA" id="ARBA00022737"/>
    </source>
</evidence>
<dbReference type="SMART" id="SM00382">
    <property type="entry name" value="AAA"/>
    <property type="match status" value="2"/>
</dbReference>
<dbReference type="InterPro" id="IPR050611">
    <property type="entry name" value="ABCF"/>
</dbReference>